<feature type="region of interest" description="Disordered" evidence="1">
    <location>
        <begin position="1"/>
        <end position="20"/>
    </location>
</feature>
<sequence>MTVGMSKIGRRENNSTDEGSLLMQPVVFGNICADEYS</sequence>
<gene>
    <name evidence="2" type="ORF">AcetOrient_orf00961</name>
</gene>
<proteinExistence type="predicted"/>
<reference evidence="2 3" key="1">
    <citation type="submission" date="2018-02" db="EMBL/GenBank/DDBJ databases">
        <title>Acetobacter orientalis genome.</title>
        <authorList>
            <person name="Nakashima N."/>
            <person name="Tamura T."/>
        </authorList>
    </citation>
    <scope>NUCLEOTIDE SEQUENCE [LARGE SCALE GENOMIC DNA]</scope>
    <source>
        <strain evidence="2 3">FAN1</strain>
    </source>
</reference>
<name>A0A2Z5ZEI8_9PROT</name>
<protein>
    <submittedName>
        <fullName evidence="2">Dihydroorotase</fullName>
    </submittedName>
</protein>
<dbReference type="KEGG" id="aot:AcetOri_orf00961"/>
<organism evidence="2 3">
    <name type="scientific">Acetobacter orientalis</name>
    <dbReference type="NCBI Taxonomy" id="146474"/>
    <lineage>
        <taxon>Bacteria</taxon>
        <taxon>Pseudomonadati</taxon>
        <taxon>Pseudomonadota</taxon>
        <taxon>Alphaproteobacteria</taxon>
        <taxon>Acetobacterales</taxon>
        <taxon>Acetobacteraceae</taxon>
        <taxon>Acetobacter</taxon>
    </lineage>
</organism>
<evidence type="ECO:0000313" key="3">
    <source>
        <dbReference type="Proteomes" id="UP000270034"/>
    </source>
</evidence>
<dbReference type="EMBL" id="AP018515">
    <property type="protein sequence ID" value="BBC79013.1"/>
    <property type="molecule type" value="Genomic_DNA"/>
</dbReference>
<evidence type="ECO:0000313" key="2">
    <source>
        <dbReference type="EMBL" id="BBC79013.1"/>
    </source>
</evidence>
<dbReference type="AlphaFoldDB" id="A0A2Z5ZEI8"/>
<accession>A0A2Z5ZEI8</accession>
<evidence type="ECO:0000256" key="1">
    <source>
        <dbReference type="SAM" id="MobiDB-lite"/>
    </source>
</evidence>
<dbReference type="Proteomes" id="UP000270034">
    <property type="component" value="Chromosome"/>
</dbReference>